<dbReference type="InterPro" id="IPR027417">
    <property type="entry name" value="P-loop_NTPase"/>
</dbReference>
<evidence type="ECO:0000313" key="12">
    <source>
        <dbReference type="Proteomes" id="UP000000378"/>
    </source>
</evidence>
<evidence type="ECO:0000256" key="2">
    <source>
        <dbReference type="ARBA" id="ARBA00007599"/>
    </source>
</evidence>
<evidence type="ECO:0000256" key="10">
    <source>
        <dbReference type="ARBA" id="ARBA00032441"/>
    </source>
</evidence>
<keyword evidence="7" id="KW-0547">Nucleotide-binding</keyword>
<evidence type="ECO:0000256" key="3">
    <source>
        <dbReference type="ARBA" id="ARBA00019010"/>
    </source>
</evidence>
<dbReference type="STRING" id="643648.Slip_0558"/>
<keyword evidence="4" id="KW-0963">Cytoplasm</keyword>
<dbReference type="HOGENOM" id="CLU_087829_2_1_9"/>
<dbReference type="NCBIfam" id="TIGR00150">
    <property type="entry name" value="T6A_YjeE"/>
    <property type="match status" value="1"/>
</dbReference>
<evidence type="ECO:0000256" key="5">
    <source>
        <dbReference type="ARBA" id="ARBA00022694"/>
    </source>
</evidence>
<evidence type="ECO:0000256" key="8">
    <source>
        <dbReference type="ARBA" id="ARBA00022840"/>
    </source>
</evidence>
<dbReference type="GO" id="GO:0002949">
    <property type="term" value="P:tRNA threonylcarbamoyladenosine modification"/>
    <property type="evidence" value="ECO:0007669"/>
    <property type="project" value="InterPro"/>
</dbReference>
<dbReference type="EMBL" id="CP002048">
    <property type="protein sequence ID" value="ADI01342.1"/>
    <property type="molecule type" value="Genomic_DNA"/>
</dbReference>
<evidence type="ECO:0000256" key="6">
    <source>
        <dbReference type="ARBA" id="ARBA00022723"/>
    </source>
</evidence>
<evidence type="ECO:0000256" key="4">
    <source>
        <dbReference type="ARBA" id="ARBA00022490"/>
    </source>
</evidence>
<keyword evidence="9" id="KW-0460">Magnesium</keyword>
<dbReference type="KEGG" id="slp:Slip_0558"/>
<reference evidence="11 12" key="2">
    <citation type="journal article" date="2010" name="Stand. Genomic Sci.">
        <title>Complete genome sequence of Syntrophothermus lipocalidus type strain (TGB-C1).</title>
        <authorList>
            <person name="Djao O.D."/>
            <person name="Zhang X."/>
            <person name="Lucas S."/>
            <person name="Lapidus A."/>
            <person name="Del Rio T.G."/>
            <person name="Nolan M."/>
            <person name="Tice H."/>
            <person name="Cheng J.F."/>
            <person name="Han C."/>
            <person name="Tapia R."/>
            <person name="Goodwin L."/>
            <person name="Pitluck S."/>
            <person name="Liolios K."/>
            <person name="Ivanova N."/>
            <person name="Mavromatis K."/>
            <person name="Mikhailova N."/>
            <person name="Ovchinnikova G."/>
            <person name="Pati A."/>
            <person name="Brambilla E."/>
            <person name="Chen A."/>
            <person name="Palaniappan K."/>
            <person name="Land M."/>
            <person name="Hauser L."/>
            <person name="Chang Y.J."/>
            <person name="Jeffries C.D."/>
            <person name="Rohde M."/>
            <person name="Sikorski J."/>
            <person name="Spring S."/>
            <person name="Goker M."/>
            <person name="Detter J.C."/>
            <person name="Woyke T."/>
            <person name="Bristow J."/>
            <person name="Eisen J.A."/>
            <person name="Markowitz V."/>
            <person name="Hugenholtz P."/>
            <person name="Kyrpides N.C."/>
            <person name="Klenk H.P."/>
        </authorList>
    </citation>
    <scope>NUCLEOTIDE SEQUENCE [LARGE SCALE GENOMIC DNA]</scope>
    <source>
        <strain evidence="12">DSM 12680 / TGB-C1</strain>
    </source>
</reference>
<evidence type="ECO:0000256" key="1">
    <source>
        <dbReference type="ARBA" id="ARBA00004496"/>
    </source>
</evidence>
<evidence type="ECO:0000256" key="9">
    <source>
        <dbReference type="ARBA" id="ARBA00022842"/>
    </source>
</evidence>
<dbReference type="PANTHER" id="PTHR33540">
    <property type="entry name" value="TRNA THREONYLCARBAMOYLADENOSINE BIOSYNTHESIS PROTEIN TSAE"/>
    <property type="match status" value="1"/>
</dbReference>
<dbReference type="Pfam" id="PF02367">
    <property type="entry name" value="TsaE"/>
    <property type="match status" value="1"/>
</dbReference>
<dbReference type="GO" id="GO:0046872">
    <property type="term" value="F:metal ion binding"/>
    <property type="evidence" value="ECO:0007669"/>
    <property type="project" value="UniProtKB-KW"/>
</dbReference>
<comment type="similarity">
    <text evidence="2">Belongs to the TsaE family.</text>
</comment>
<sequence length="169" mass="18773">MLVRDTESMLQLGKLIAKRLVPGDTVYLMGELGAGKTTLAQGIVRGLGYAGRVTSPTFALINVYQGRIPVYHCDFYRLEEKDFYDIGIEDYLEKEGIVLIEWPERLSRELPGRALLIKIDLVDDDYEGPRLVTITGKGKRYEGRVEELKTIVSVGFGNCDPGSGGCPDQ</sequence>
<evidence type="ECO:0000256" key="7">
    <source>
        <dbReference type="ARBA" id="ARBA00022741"/>
    </source>
</evidence>
<proteinExistence type="inferred from homology"/>
<dbReference type="GO" id="GO:0005737">
    <property type="term" value="C:cytoplasm"/>
    <property type="evidence" value="ECO:0007669"/>
    <property type="project" value="UniProtKB-SubCell"/>
</dbReference>
<reference evidence="12" key="1">
    <citation type="journal article" date="2010" name="Stand. Genomic Sci.">
        <title>Complete genome sequence of Syntrophothermus lipocalidus type strain (TGB-C1T).</title>
        <authorList>
            <consortium name="US DOE Joint Genome Institute (JGI-PGF)"/>
            <person name="Djao O."/>
            <person name="Zhang X."/>
            <person name="Lucas S."/>
            <person name="Lapidus A."/>
            <person name="Glavina Del Rio T."/>
            <person name="Nolan M."/>
            <person name="Tice H."/>
            <person name="Cheng J."/>
            <person name="Han C."/>
            <person name="Tapia R."/>
            <person name="Goodwin L."/>
            <person name="Pitluck S."/>
            <person name="Liolios K."/>
            <person name="Ivanova N."/>
            <person name="Mavromatis K."/>
            <person name="Mikhailova N."/>
            <person name="Ovchinnikova G."/>
            <person name="Pati A."/>
            <person name="Brambilla E."/>
            <person name="Chen A."/>
            <person name="Palaniappan K."/>
            <person name="Land M."/>
            <person name="Hauser L."/>
            <person name="Chang Y."/>
            <person name="Jeffries C."/>
            <person name="Rohde M."/>
            <person name="Sikorski J."/>
            <person name="Spring S."/>
            <person name="Goker M."/>
            <person name="Detter J."/>
            <person name="Woyke T."/>
            <person name="Bristow J."/>
            <person name="Eisen J."/>
            <person name="Markowitz V."/>
            <person name="Hugenholtz P."/>
            <person name="Kyrpides N."/>
            <person name="Klenk H."/>
        </authorList>
    </citation>
    <scope>NUCLEOTIDE SEQUENCE [LARGE SCALE GENOMIC DNA]</scope>
    <source>
        <strain evidence="12">DSM 12680 / TGB-C1</strain>
    </source>
</reference>
<keyword evidence="8" id="KW-0067">ATP-binding</keyword>
<evidence type="ECO:0000313" key="11">
    <source>
        <dbReference type="EMBL" id="ADI01342.1"/>
    </source>
</evidence>
<dbReference type="SUPFAM" id="SSF52540">
    <property type="entry name" value="P-loop containing nucleoside triphosphate hydrolases"/>
    <property type="match status" value="1"/>
</dbReference>
<dbReference type="AlphaFoldDB" id="D7CKV7"/>
<dbReference type="InterPro" id="IPR003442">
    <property type="entry name" value="T6A_TsaE"/>
</dbReference>
<name>D7CKV7_SYNLT</name>
<comment type="subcellular location">
    <subcellularLocation>
        <location evidence="1">Cytoplasm</location>
    </subcellularLocation>
</comment>
<dbReference type="eggNOG" id="COG0802">
    <property type="taxonomic scope" value="Bacteria"/>
</dbReference>
<gene>
    <name evidence="11" type="ordered locus">Slip_0558</name>
</gene>
<keyword evidence="5" id="KW-0819">tRNA processing</keyword>
<dbReference type="RefSeq" id="WP_013174744.1">
    <property type="nucleotide sequence ID" value="NC_014220.1"/>
</dbReference>
<dbReference type="PANTHER" id="PTHR33540:SF2">
    <property type="entry name" value="TRNA THREONYLCARBAMOYLADENOSINE BIOSYNTHESIS PROTEIN TSAE"/>
    <property type="match status" value="1"/>
</dbReference>
<dbReference type="GO" id="GO:0005524">
    <property type="term" value="F:ATP binding"/>
    <property type="evidence" value="ECO:0007669"/>
    <property type="project" value="UniProtKB-KW"/>
</dbReference>
<dbReference type="Proteomes" id="UP000000378">
    <property type="component" value="Chromosome"/>
</dbReference>
<keyword evidence="12" id="KW-1185">Reference proteome</keyword>
<accession>D7CKV7</accession>
<keyword evidence="6" id="KW-0479">Metal-binding</keyword>
<protein>
    <recommendedName>
        <fullName evidence="3">tRNA threonylcarbamoyladenosine biosynthesis protein TsaE</fullName>
    </recommendedName>
    <alternativeName>
        <fullName evidence="10">t(6)A37 threonylcarbamoyladenosine biosynthesis protein TsaE</fullName>
    </alternativeName>
</protein>
<dbReference type="Gene3D" id="3.40.50.300">
    <property type="entry name" value="P-loop containing nucleotide triphosphate hydrolases"/>
    <property type="match status" value="1"/>
</dbReference>
<organism evidence="11 12">
    <name type="scientific">Syntrophothermus lipocalidus (strain DSM 12680 / TGB-C1)</name>
    <dbReference type="NCBI Taxonomy" id="643648"/>
    <lineage>
        <taxon>Bacteria</taxon>
        <taxon>Bacillati</taxon>
        <taxon>Bacillota</taxon>
        <taxon>Clostridia</taxon>
        <taxon>Eubacteriales</taxon>
        <taxon>Syntrophomonadaceae</taxon>
        <taxon>Syntrophothermus</taxon>
    </lineage>
</organism>